<dbReference type="PROSITE" id="PS50250">
    <property type="entry name" value="PCI"/>
    <property type="match status" value="1"/>
</dbReference>
<dbReference type="AlphaFoldDB" id="A0AAD2EGS6"/>
<dbReference type="SMART" id="SM00088">
    <property type="entry name" value="PINT"/>
    <property type="match status" value="1"/>
</dbReference>
<reference evidence="7" key="1">
    <citation type="submission" date="2023-05" db="EMBL/GenBank/DDBJ databases">
        <authorList>
            <person name="Huff M."/>
        </authorList>
    </citation>
    <scope>NUCLEOTIDE SEQUENCE</scope>
</reference>
<dbReference type="GO" id="GO:0016282">
    <property type="term" value="C:eukaryotic 43S preinitiation complex"/>
    <property type="evidence" value="ECO:0007669"/>
    <property type="project" value="UniProtKB-UniRule"/>
</dbReference>
<comment type="subunit">
    <text evidence="4 5">Component of the eukaryotic translation initiation factor 3 (eIF-3) complex.</text>
</comment>
<dbReference type="PANTHER" id="PTHR10317">
    <property type="entry name" value="EUKARYOTIC TRANSLATION INITIATION FACTOR 3 SUBUNIT E"/>
    <property type="match status" value="1"/>
</dbReference>
<dbReference type="InterPro" id="IPR019010">
    <property type="entry name" value="eIF3e_N"/>
</dbReference>
<name>A0AAD2EGS6_9LAMI</name>
<evidence type="ECO:0000256" key="3">
    <source>
        <dbReference type="ARBA" id="ARBA00022917"/>
    </source>
</evidence>
<dbReference type="Pfam" id="PF01399">
    <property type="entry name" value="PCI"/>
    <property type="match status" value="1"/>
</dbReference>
<evidence type="ECO:0000256" key="5">
    <source>
        <dbReference type="PIRNR" id="PIRNR016255"/>
    </source>
</evidence>
<keyword evidence="2 4" id="KW-0396">Initiation factor</keyword>
<gene>
    <name evidence="7" type="ORF">FPE_LOCUS34956</name>
</gene>
<keyword evidence="1 4" id="KW-0963">Cytoplasm</keyword>
<dbReference type="GO" id="GO:0003743">
    <property type="term" value="F:translation initiation factor activity"/>
    <property type="evidence" value="ECO:0007669"/>
    <property type="project" value="UniProtKB-UniRule"/>
</dbReference>
<keyword evidence="8" id="KW-1185">Reference proteome</keyword>
<comment type="similarity">
    <text evidence="4 5">Belongs to the eIF-3 subunit E family.</text>
</comment>
<dbReference type="InterPro" id="IPR036390">
    <property type="entry name" value="WH_DNA-bd_sf"/>
</dbReference>
<dbReference type="Pfam" id="PF21357">
    <property type="entry name" value="EIF3E_C"/>
    <property type="match status" value="1"/>
</dbReference>
<dbReference type="GO" id="GO:0001732">
    <property type="term" value="P:formation of cytoplasmic translation initiation complex"/>
    <property type="evidence" value="ECO:0007669"/>
    <property type="project" value="UniProtKB-UniRule"/>
</dbReference>
<proteinExistence type="inferred from homology"/>
<evidence type="ECO:0000256" key="1">
    <source>
        <dbReference type="ARBA" id="ARBA00022490"/>
    </source>
</evidence>
<evidence type="ECO:0000256" key="4">
    <source>
        <dbReference type="HAMAP-Rule" id="MF_03004"/>
    </source>
</evidence>
<dbReference type="Proteomes" id="UP000834106">
    <property type="component" value="Chromosome 23"/>
</dbReference>
<organism evidence="7 8">
    <name type="scientific">Fraxinus pennsylvanica</name>
    <dbReference type="NCBI Taxonomy" id="56036"/>
    <lineage>
        <taxon>Eukaryota</taxon>
        <taxon>Viridiplantae</taxon>
        <taxon>Streptophyta</taxon>
        <taxon>Embryophyta</taxon>
        <taxon>Tracheophyta</taxon>
        <taxon>Spermatophyta</taxon>
        <taxon>Magnoliopsida</taxon>
        <taxon>eudicotyledons</taxon>
        <taxon>Gunneridae</taxon>
        <taxon>Pentapetalae</taxon>
        <taxon>asterids</taxon>
        <taxon>lamiids</taxon>
        <taxon>Lamiales</taxon>
        <taxon>Oleaceae</taxon>
        <taxon>Oleeae</taxon>
        <taxon>Fraxinus</taxon>
    </lineage>
</organism>
<dbReference type="PIRSF" id="PIRSF016255">
    <property type="entry name" value="eIF3e_su6"/>
    <property type="match status" value="1"/>
</dbReference>
<comment type="subcellular location">
    <subcellularLocation>
        <location evidence="4 5">Cytoplasm</location>
    </subcellularLocation>
</comment>
<dbReference type="GO" id="GO:0033290">
    <property type="term" value="C:eukaryotic 48S preinitiation complex"/>
    <property type="evidence" value="ECO:0007669"/>
    <property type="project" value="UniProtKB-UniRule"/>
</dbReference>
<dbReference type="InterPro" id="IPR016650">
    <property type="entry name" value="eIF3e"/>
</dbReference>
<feature type="domain" description="PCI" evidence="6">
    <location>
        <begin position="220"/>
        <end position="403"/>
    </location>
</feature>
<dbReference type="SMART" id="SM01186">
    <property type="entry name" value="eIF3_N"/>
    <property type="match status" value="1"/>
</dbReference>
<evidence type="ECO:0000256" key="2">
    <source>
        <dbReference type="ARBA" id="ARBA00022540"/>
    </source>
</evidence>
<dbReference type="EMBL" id="OU503058">
    <property type="protein sequence ID" value="CAI9787526.1"/>
    <property type="molecule type" value="Genomic_DNA"/>
</dbReference>
<evidence type="ECO:0000259" key="6">
    <source>
        <dbReference type="PROSITE" id="PS50250"/>
    </source>
</evidence>
<keyword evidence="3 4" id="KW-0648">Protein biosynthesis</keyword>
<dbReference type="InterPro" id="IPR000717">
    <property type="entry name" value="PCI_dom"/>
</dbReference>
<comment type="function">
    <text evidence="4">Component of the eukaryotic translation initiation factor 3 (eIF-3) complex, which is involved in protein synthesis of a specialized repertoire of mRNAs and, together with other initiation factors, stimulates binding of mRNA and methionyl-tRNAi to the 40S ribosome. The eIF-3 complex specifically targets and initiates translation of a subset of mRNAs involved in cell proliferation.</text>
</comment>
<dbReference type="Pfam" id="PF09440">
    <property type="entry name" value="eIF3_N"/>
    <property type="match status" value="1"/>
</dbReference>
<dbReference type="SUPFAM" id="SSF46785">
    <property type="entry name" value="Winged helix' DNA-binding domain"/>
    <property type="match status" value="1"/>
</dbReference>
<dbReference type="CDD" id="cd21378">
    <property type="entry name" value="eIF3E"/>
    <property type="match status" value="1"/>
</dbReference>
<dbReference type="HAMAP" id="MF_03004">
    <property type="entry name" value="eIF3e"/>
    <property type="match status" value="1"/>
</dbReference>
<sequence length="438" mass="51265">MAAKYDLTPRIAPQLDRHLVFPLLEFLQERGLYAEEDILKAKIELLNNTNMVDYAMDIHKSLYHSDDVPSEMVERRVEVVARLKSLEEAAAPIVTFLQNPNAVQELRADKQHNLQMLNDHYQIGTEQIEALYQYAKFQFECGNYSGAAYYLYQYRALSTNSERSLSALWGKLAAEILMQNWDIALEELNRLKEIIDSKSFSSPLNQVQGRIWLMHWSLFIFFNHDNGRTHIIDLFNQDKYLNAIQTNAPHLLRYLAAAFIVNKRRRPQFKDFIKVIQQEQYSYEDPITEFLACVYVNYDFDEAQKKMKVCEEVILNDPFLGKRVEGSFTTVPLRDEFLENARLFMFETYCRIHQRIDMGVLAEKLNLNYDEAERWIVDLIRTLKLDAKIDSQTGTILMEPNHLNVYEQLIDHTKALSGRTHKLVTQLLEHAQQSQPAR</sequence>
<protein>
    <recommendedName>
        <fullName evidence="4 5">Eukaryotic translation initiation factor 3 subunit E</fullName>
        <shortName evidence="4">eIF3e</shortName>
    </recommendedName>
    <alternativeName>
        <fullName evidence="4">Eukaryotic translation initiation factor 3 subunit 6</fullName>
    </alternativeName>
</protein>
<dbReference type="GO" id="GO:0071540">
    <property type="term" value="C:eukaryotic translation initiation factor 3 complex, eIF3e"/>
    <property type="evidence" value="ECO:0007669"/>
    <property type="project" value="UniProtKB-UniRule"/>
</dbReference>
<evidence type="ECO:0000313" key="8">
    <source>
        <dbReference type="Proteomes" id="UP000834106"/>
    </source>
</evidence>
<evidence type="ECO:0000313" key="7">
    <source>
        <dbReference type="EMBL" id="CAI9787526.1"/>
    </source>
</evidence>
<accession>A0AAD2EGS6</accession>